<accession>A0A0S3F5I3</accession>
<evidence type="ECO:0000256" key="2">
    <source>
        <dbReference type="PROSITE-ProRule" id="PRU00252"/>
    </source>
</evidence>
<dbReference type="RefSeq" id="WP_062069241.1">
    <property type="nucleotide sequence ID" value="NZ_CP013265.1"/>
</dbReference>
<dbReference type="OrthoDB" id="7581348at2"/>
<dbReference type="EMBL" id="CP013265">
    <property type="protein sequence ID" value="ALR22894.1"/>
    <property type="molecule type" value="Genomic_DNA"/>
</dbReference>
<dbReference type="InterPro" id="IPR012340">
    <property type="entry name" value="NA-bd_OB-fold"/>
</dbReference>
<name>A0A0S3F5I3_9SPHN</name>
<dbReference type="KEGG" id="sbd:ATN00_20570"/>
<dbReference type="Gene3D" id="2.40.50.140">
    <property type="entry name" value="Nucleic acid-binding proteins"/>
    <property type="match status" value="1"/>
</dbReference>
<dbReference type="PROSITE" id="PS50935">
    <property type="entry name" value="SSB"/>
    <property type="match status" value="1"/>
</dbReference>
<organism evidence="3 4">
    <name type="scientific">Sphingobium baderi</name>
    <dbReference type="NCBI Taxonomy" id="1332080"/>
    <lineage>
        <taxon>Bacteria</taxon>
        <taxon>Pseudomonadati</taxon>
        <taxon>Pseudomonadota</taxon>
        <taxon>Alphaproteobacteria</taxon>
        <taxon>Sphingomonadales</taxon>
        <taxon>Sphingomonadaceae</taxon>
        <taxon>Sphingobium</taxon>
    </lineage>
</organism>
<keyword evidence="4" id="KW-1185">Reference proteome</keyword>
<proteinExistence type="predicted"/>
<dbReference type="Pfam" id="PF00436">
    <property type="entry name" value="SSB"/>
    <property type="match status" value="1"/>
</dbReference>
<evidence type="ECO:0000256" key="1">
    <source>
        <dbReference type="ARBA" id="ARBA00023125"/>
    </source>
</evidence>
<keyword evidence="3" id="KW-0614">Plasmid</keyword>
<dbReference type="Proteomes" id="UP000056968">
    <property type="component" value="Plasmid pDE1"/>
</dbReference>
<dbReference type="InterPro" id="IPR000424">
    <property type="entry name" value="Primosome_PriB/ssb"/>
</dbReference>
<gene>
    <name evidence="3" type="ORF">ATN00_20570</name>
</gene>
<dbReference type="GO" id="GO:0003697">
    <property type="term" value="F:single-stranded DNA binding"/>
    <property type="evidence" value="ECO:0007669"/>
    <property type="project" value="InterPro"/>
</dbReference>
<geneLocation type="plasmid" evidence="3 4">
    <name>pDE1</name>
</geneLocation>
<dbReference type="CDD" id="cd04496">
    <property type="entry name" value="SSB_OBF"/>
    <property type="match status" value="1"/>
</dbReference>
<keyword evidence="1 2" id="KW-0238">DNA-binding</keyword>
<sequence>MINFAKFEIIGRIGEIDARPKVTLLSVCANYRRKGDDDEWQEDSHWNRVSVFSEGQRKHIADRAQVGDLVRIAGRLKDSSYERDGVTHYTTDRIVEEFGILAAKGMPS</sequence>
<dbReference type="SUPFAM" id="SSF50249">
    <property type="entry name" value="Nucleic acid-binding proteins"/>
    <property type="match status" value="1"/>
</dbReference>
<dbReference type="AlphaFoldDB" id="A0A0S3F5I3"/>
<evidence type="ECO:0000313" key="3">
    <source>
        <dbReference type="EMBL" id="ALR22894.1"/>
    </source>
</evidence>
<evidence type="ECO:0000313" key="4">
    <source>
        <dbReference type="Proteomes" id="UP000056968"/>
    </source>
</evidence>
<protein>
    <submittedName>
        <fullName evidence="3">Single-stranded DNA-binding protein</fullName>
    </submittedName>
</protein>
<reference evidence="3 4" key="1">
    <citation type="submission" date="2015-11" db="EMBL/GenBank/DDBJ databases">
        <title>A Two-component Flavoprotein Monooxygenase System MeaXY Responsible for para-Hydroxylation of 2-Methyl-6-ethylaniline and 2,6-Diethylaniline in Sphingobium baderi DE-13.</title>
        <authorList>
            <person name="Cheng M."/>
            <person name="Meng Q."/>
            <person name="Yang Y."/>
            <person name="Chu C."/>
            <person name="Yan X."/>
            <person name="He J."/>
            <person name="Li S."/>
        </authorList>
    </citation>
    <scope>NUCLEOTIDE SEQUENCE [LARGE SCALE GENOMIC DNA]</scope>
    <source>
        <strain evidence="3 4">DE-13</strain>
        <plasmid evidence="4">Plasmid pDE1</plasmid>
    </source>
</reference>